<dbReference type="Gene3D" id="2.60.210.10">
    <property type="entry name" value="Apoptosis, Tumor Necrosis Factor Receptor Associated Protein 2, Chain A"/>
    <property type="match status" value="1"/>
</dbReference>
<proteinExistence type="predicted"/>
<dbReference type="InterPro" id="IPR008974">
    <property type="entry name" value="TRAF-like"/>
</dbReference>
<dbReference type="PANTHER" id="PTHR24413">
    <property type="entry name" value="SPECKLE-TYPE POZ PROTEIN"/>
    <property type="match status" value="1"/>
</dbReference>
<accession>A0A914PV54</accession>
<dbReference type="InterPro" id="IPR002083">
    <property type="entry name" value="MATH/TRAF_dom"/>
</dbReference>
<dbReference type="Pfam" id="PF00651">
    <property type="entry name" value="BTB"/>
    <property type="match status" value="1"/>
</dbReference>
<protein>
    <submittedName>
        <fullName evidence="3">BTB domain-containing protein</fullName>
    </submittedName>
</protein>
<dbReference type="SUPFAM" id="SSF54695">
    <property type="entry name" value="POZ domain"/>
    <property type="match status" value="1"/>
</dbReference>
<name>A0A914PV54_9BILA</name>
<evidence type="ECO:0000313" key="3">
    <source>
        <dbReference type="WBParaSite" id="PDA_v2.g22627.t1"/>
    </source>
</evidence>
<organism evidence="2 3">
    <name type="scientific">Panagrolaimus davidi</name>
    <dbReference type="NCBI Taxonomy" id="227884"/>
    <lineage>
        <taxon>Eukaryota</taxon>
        <taxon>Metazoa</taxon>
        <taxon>Ecdysozoa</taxon>
        <taxon>Nematoda</taxon>
        <taxon>Chromadorea</taxon>
        <taxon>Rhabditida</taxon>
        <taxon>Tylenchina</taxon>
        <taxon>Panagrolaimomorpha</taxon>
        <taxon>Panagrolaimoidea</taxon>
        <taxon>Panagrolaimidae</taxon>
        <taxon>Panagrolaimus</taxon>
    </lineage>
</organism>
<dbReference type="CDD" id="cd18186">
    <property type="entry name" value="BTB_POZ_ZBTB_KLHL-like"/>
    <property type="match status" value="1"/>
</dbReference>
<evidence type="ECO:0000259" key="1">
    <source>
        <dbReference type="PROSITE" id="PS50097"/>
    </source>
</evidence>
<reference evidence="3" key="1">
    <citation type="submission" date="2022-11" db="UniProtKB">
        <authorList>
            <consortium name="WormBaseParasite"/>
        </authorList>
    </citation>
    <scope>IDENTIFICATION</scope>
</reference>
<dbReference type="CDD" id="cd00121">
    <property type="entry name" value="MATH"/>
    <property type="match status" value="1"/>
</dbReference>
<dbReference type="InterPro" id="IPR000210">
    <property type="entry name" value="BTB/POZ_dom"/>
</dbReference>
<dbReference type="Proteomes" id="UP000887578">
    <property type="component" value="Unplaced"/>
</dbReference>
<dbReference type="AlphaFoldDB" id="A0A914PV54"/>
<keyword evidence="2" id="KW-1185">Reference proteome</keyword>
<sequence>MEPSTALIPIEAAFKFKKSDLEALKDSKDSFLSSTIARVCKISNVQYYIRIYPNGNHDEDRGMAFAFLVVEIGNSKCVESDLKYSIESATFSKYVKHVFKTSEAYGKHICSTKQLFYEKNNFFEDDFLVLKVKGIFKILLPFGIKYPLSAKWNIKESELESLKTSTNGCLKSKRFSISSDSDIKYFLTIYPNGNKEENRGAAWIFLHLNFECETSVNAIFSFFIKSANFSVDCQNLYSKSGGWGSFICLTKDLFNLENGYFIDGEICLNISGTLILQKEYSQNAVLKCEKGIETKTCRKYRAKNFTVIVEEKEIEVHEHVLEEASPVFSAMLNSGMKEKLERKMYIPDFTYEIVKAAIQLMYSFSVDQKFTFEQMKQLLRFSDKYDIILIKDLVQDYLIENLSPTNVCNLIYFTTNIVIASKLHAKCSEYLIKCLKESKAVHGLETLEKDFCHSIFLDAFSQNIVTENV</sequence>
<dbReference type="SUPFAM" id="SSF49599">
    <property type="entry name" value="TRAF domain-like"/>
    <property type="match status" value="2"/>
</dbReference>
<dbReference type="PROSITE" id="PS50097">
    <property type="entry name" value="BTB"/>
    <property type="match status" value="1"/>
</dbReference>
<dbReference type="WBParaSite" id="PDA_v2.g22627.t1">
    <property type="protein sequence ID" value="PDA_v2.g22627.t1"/>
    <property type="gene ID" value="PDA_v2.g22627"/>
</dbReference>
<dbReference type="GO" id="GO:0030163">
    <property type="term" value="P:protein catabolic process"/>
    <property type="evidence" value="ECO:0007669"/>
    <property type="project" value="UniProtKB-ARBA"/>
</dbReference>
<dbReference type="SMART" id="SM00225">
    <property type="entry name" value="BTB"/>
    <property type="match status" value="1"/>
</dbReference>
<dbReference type="Gene3D" id="3.30.710.10">
    <property type="entry name" value="Potassium Channel Kv1.1, Chain A"/>
    <property type="match status" value="1"/>
</dbReference>
<feature type="domain" description="BTB" evidence="1">
    <location>
        <begin position="303"/>
        <end position="370"/>
    </location>
</feature>
<evidence type="ECO:0000313" key="2">
    <source>
        <dbReference type="Proteomes" id="UP000887578"/>
    </source>
</evidence>
<dbReference type="InterPro" id="IPR011333">
    <property type="entry name" value="SKP1/BTB/POZ_sf"/>
</dbReference>